<evidence type="ECO:0000256" key="6">
    <source>
        <dbReference type="ARBA" id="ARBA00022840"/>
    </source>
</evidence>
<keyword evidence="3" id="KW-0808">Transferase</keyword>
<evidence type="ECO:0000256" key="7">
    <source>
        <dbReference type="PROSITE-ProRule" id="PRU10141"/>
    </source>
</evidence>
<dbReference type="GO" id="GO:0005524">
    <property type="term" value="F:ATP binding"/>
    <property type="evidence" value="ECO:0007669"/>
    <property type="project" value="UniProtKB-UniRule"/>
</dbReference>
<dbReference type="PANTHER" id="PTHR24351">
    <property type="entry name" value="RIBOSOMAL PROTEIN S6 KINASE"/>
    <property type="match status" value="1"/>
</dbReference>
<dbReference type="Gene3D" id="3.30.200.20">
    <property type="entry name" value="Phosphorylase Kinase, domain 1"/>
    <property type="match status" value="1"/>
</dbReference>
<evidence type="ECO:0000256" key="3">
    <source>
        <dbReference type="ARBA" id="ARBA00022679"/>
    </source>
</evidence>
<dbReference type="SMART" id="SM00248">
    <property type="entry name" value="ANK"/>
    <property type="match status" value="3"/>
</dbReference>
<dbReference type="Gene3D" id="1.10.510.10">
    <property type="entry name" value="Transferase(Phosphotransferase) domain 1"/>
    <property type="match status" value="1"/>
</dbReference>
<evidence type="ECO:0000256" key="4">
    <source>
        <dbReference type="ARBA" id="ARBA00022741"/>
    </source>
</evidence>
<dbReference type="PROSITE" id="PS00108">
    <property type="entry name" value="PROTEIN_KINASE_ST"/>
    <property type="match status" value="1"/>
</dbReference>
<evidence type="ECO:0000256" key="2">
    <source>
        <dbReference type="ARBA" id="ARBA00022553"/>
    </source>
</evidence>
<sequence>MNIIFKHSDQFNNKGSTILNLDLNIIVKEVRLRISRILDLSLNSFHLVTRKCTVNILMTDTWPLSFFIDEDHPKIKVKLLDLPVFARKESILNTSPGFFAHCPNRATYAVRPFDIAVAACKNKDLDTLKHIVEFEENQEDEVIHQSQECLWGLLHYACLSGCTEIISYLISKNVNCNKVTLDEWTPLQLSVFFQRKDCVIELLKHQNLQINKQTKFRGTALHLACQLNDIEMVRLLLEKFPVTSIEDCHKKTPIELADHAEIFEMMAIYTGQCELRKYTDDDVQVPFCSEVAIINTFSLSDKVAFLYMDPDKGTICRYFSKEKFLDKEQPIFTLRLIDIQDIKFDAKKKNQAVVYIESNNSSFKFYTKHYTLSNEWVQRIKKATDYCMIHKQNNIMEEISVAITPTEEDSNNDSTNQINIIDGENVDFSSFTIMDEIGNGSFGIVYKVQKINTGVYYAMKSLSKNVLQKQKQLKYAISECKIMKQLNHPFIVPLYYAFQTPKYLYLILELCPNGDLLGLLEKKGKIEEQIAKFYLAEIILALEYLHNSGIIYRDLKPANVLIDSDFHAKLADFGLAKEKVNKVNPAMTMAGTPAYLPPEIVAKKGATTASDIYGLGPLFYELLTGRTPYYHDDIDMLFQNIKNSKLFIPDYVSEHAKDFITQVMNKDPIKRPQISQIKRHQLFRKLNWEGLLARKIRPPKIN</sequence>
<evidence type="ECO:0000256" key="5">
    <source>
        <dbReference type="ARBA" id="ARBA00022777"/>
    </source>
</evidence>
<dbReference type="InterPro" id="IPR017441">
    <property type="entry name" value="Protein_kinase_ATP_BS"/>
</dbReference>
<reference evidence="9 10" key="1">
    <citation type="submission" date="2016-11" db="EMBL/GenBank/DDBJ databases">
        <title>The macronuclear genome of Stentor coeruleus: a giant cell with tiny introns.</title>
        <authorList>
            <person name="Slabodnick M."/>
            <person name="Ruby J.G."/>
            <person name="Reiff S.B."/>
            <person name="Swart E.C."/>
            <person name="Gosai S."/>
            <person name="Prabakaran S."/>
            <person name="Witkowska E."/>
            <person name="Larue G.E."/>
            <person name="Fisher S."/>
            <person name="Freeman R.M."/>
            <person name="Gunawardena J."/>
            <person name="Chu W."/>
            <person name="Stover N.A."/>
            <person name="Gregory B.D."/>
            <person name="Nowacki M."/>
            <person name="Derisi J."/>
            <person name="Roy S.W."/>
            <person name="Marshall W.F."/>
            <person name="Sood P."/>
        </authorList>
    </citation>
    <scope>NUCLEOTIDE SEQUENCE [LARGE SCALE GENOMIC DNA]</scope>
    <source>
        <strain evidence="9">WM001</strain>
    </source>
</reference>
<dbReference type="Pfam" id="PF00023">
    <property type="entry name" value="Ank"/>
    <property type="match status" value="1"/>
</dbReference>
<dbReference type="AlphaFoldDB" id="A0A1R2B610"/>
<dbReference type="InterPro" id="IPR008271">
    <property type="entry name" value="Ser/Thr_kinase_AS"/>
</dbReference>
<proteinExistence type="predicted"/>
<keyword evidence="6 7" id="KW-0067">ATP-binding</keyword>
<gene>
    <name evidence="9" type="ORF">SteCoe_29443</name>
</gene>
<dbReference type="InterPro" id="IPR036770">
    <property type="entry name" value="Ankyrin_rpt-contain_sf"/>
</dbReference>
<keyword evidence="2" id="KW-0597">Phosphoprotein</keyword>
<comment type="caution">
    <text evidence="9">The sequence shown here is derived from an EMBL/GenBank/DDBJ whole genome shotgun (WGS) entry which is preliminary data.</text>
</comment>
<feature type="domain" description="Protein kinase" evidence="8">
    <location>
        <begin position="431"/>
        <end position="683"/>
    </location>
</feature>
<keyword evidence="4 7" id="KW-0547">Nucleotide-binding</keyword>
<dbReference type="CDD" id="cd05123">
    <property type="entry name" value="STKc_AGC"/>
    <property type="match status" value="1"/>
</dbReference>
<name>A0A1R2B610_9CILI</name>
<dbReference type="EMBL" id="MPUH01000923">
    <property type="protein sequence ID" value="OMJ72176.1"/>
    <property type="molecule type" value="Genomic_DNA"/>
</dbReference>
<evidence type="ECO:0000313" key="10">
    <source>
        <dbReference type="Proteomes" id="UP000187209"/>
    </source>
</evidence>
<evidence type="ECO:0000256" key="1">
    <source>
        <dbReference type="ARBA" id="ARBA00022527"/>
    </source>
</evidence>
<evidence type="ECO:0000313" key="9">
    <source>
        <dbReference type="EMBL" id="OMJ72176.1"/>
    </source>
</evidence>
<protein>
    <recommendedName>
        <fullName evidence="8">Protein kinase domain-containing protein</fullName>
    </recommendedName>
</protein>
<dbReference type="InterPro" id="IPR000719">
    <property type="entry name" value="Prot_kinase_dom"/>
</dbReference>
<dbReference type="PROSITE" id="PS50011">
    <property type="entry name" value="PROTEIN_KINASE_DOM"/>
    <property type="match status" value="1"/>
</dbReference>
<organism evidence="9 10">
    <name type="scientific">Stentor coeruleus</name>
    <dbReference type="NCBI Taxonomy" id="5963"/>
    <lineage>
        <taxon>Eukaryota</taxon>
        <taxon>Sar</taxon>
        <taxon>Alveolata</taxon>
        <taxon>Ciliophora</taxon>
        <taxon>Postciliodesmatophora</taxon>
        <taxon>Heterotrichea</taxon>
        <taxon>Heterotrichida</taxon>
        <taxon>Stentoridae</taxon>
        <taxon>Stentor</taxon>
    </lineage>
</organism>
<dbReference type="Proteomes" id="UP000187209">
    <property type="component" value="Unassembled WGS sequence"/>
</dbReference>
<dbReference type="FunFam" id="1.10.510.10:FF:000048">
    <property type="entry name" value="Protein kinase C"/>
    <property type="match status" value="1"/>
</dbReference>
<keyword evidence="1" id="KW-0723">Serine/threonine-protein kinase</keyword>
<keyword evidence="5" id="KW-0418">Kinase</keyword>
<dbReference type="SMART" id="SM00220">
    <property type="entry name" value="S_TKc"/>
    <property type="match status" value="1"/>
</dbReference>
<dbReference type="Gene3D" id="1.25.40.20">
    <property type="entry name" value="Ankyrin repeat-containing domain"/>
    <property type="match status" value="1"/>
</dbReference>
<dbReference type="SUPFAM" id="SSF48403">
    <property type="entry name" value="Ankyrin repeat"/>
    <property type="match status" value="1"/>
</dbReference>
<dbReference type="OrthoDB" id="296761at2759"/>
<dbReference type="SUPFAM" id="SSF56112">
    <property type="entry name" value="Protein kinase-like (PK-like)"/>
    <property type="match status" value="1"/>
</dbReference>
<evidence type="ECO:0000259" key="8">
    <source>
        <dbReference type="PROSITE" id="PS50011"/>
    </source>
</evidence>
<dbReference type="PROSITE" id="PS00107">
    <property type="entry name" value="PROTEIN_KINASE_ATP"/>
    <property type="match status" value="1"/>
</dbReference>
<dbReference type="InterPro" id="IPR002110">
    <property type="entry name" value="Ankyrin_rpt"/>
</dbReference>
<accession>A0A1R2B610</accession>
<dbReference type="Pfam" id="PF00069">
    <property type="entry name" value="Pkinase"/>
    <property type="match status" value="1"/>
</dbReference>
<dbReference type="FunFam" id="3.30.200.20:FF:000042">
    <property type="entry name" value="Aurora kinase A"/>
    <property type="match status" value="1"/>
</dbReference>
<dbReference type="Pfam" id="PF12796">
    <property type="entry name" value="Ank_2"/>
    <property type="match status" value="1"/>
</dbReference>
<feature type="binding site" evidence="7">
    <location>
        <position position="460"/>
    </location>
    <ligand>
        <name>ATP</name>
        <dbReference type="ChEBI" id="CHEBI:30616"/>
    </ligand>
</feature>
<dbReference type="GO" id="GO:0004674">
    <property type="term" value="F:protein serine/threonine kinase activity"/>
    <property type="evidence" value="ECO:0007669"/>
    <property type="project" value="UniProtKB-KW"/>
</dbReference>
<dbReference type="InterPro" id="IPR011009">
    <property type="entry name" value="Kinase-like_dom_sf"/>
</dbReference>
<dbReference type="InterPro" id="IPR045270">
    <property type="entry name" value="STKc_AGC"/>
</dbReference>
<keyword evidence="10" id="KW-1185">Reference proteome</keyword>